<dbReference type="InterPro" id="IPR050523">
    <property type="entry name" value="AKR_Detox_Biosynth"/>
</dbReference>
<accession>A0A4S8P5U9</accession>
<dbReference type="InterPro" id="IPR036812">
    <property type="entry name" value="NAD(P)_OxRdtase_dom_sf"/>
</dbReference>
<keyword evidence="4" id="KW-1185">Reference proteome</keyword>
<comment type="caution">
    <text evidence="3">The sequence shown here is derived from an EMBL/GenBank/DDBJ whole genome shotgun (WGS) entry which is preliminary data.</text>
</comment>
<dbReference type="SUPFAM" id="SSF51430">
    <property type="entry name" value="NAD(P)-linked oxidoreductase"/>
    <property type="match status" value="1"/>
</dbReference>
<dbReference type="RefSeq" id="WP_136531852.1">
    <property type="nucleotide sequence ID" value="NZ_STGX01000020.1"/>
</dbReference>
<dbReference type="EMBL" id="STGX01000020">
    <property type="protein sequence ID" value="THV24302.1"/>
    <property type="molecule type" value="Genomic_DNA"/>
</dbReference>
<dbReference type="Proteomes" id="UP000305792">
    <property type="component" value="Unassembled WGS sequence"/>
</dbReference>
<dbReference type="Pfam" id="PF00248">
    <property type="entry name" value="Aldo_ket_red"/>
    <property type="match status" value="1"/>
</dbReference>
<dbReference type="InterPro" id="IPR023210">
    <property type="entry name" value="NADP_OxRdtase_dom"/>
</dbReference>
<sequence length="321" mass="34160">MRTRRLGRTDRELTAIGLGCMQFSNTGASRRFYAPTAQDTAAAIVRTALDGGVNWFDTAEMYGGGHSERALTTALRDLGVRPGDVAVATKWPPLGRTARSIGATVGDRLDALQGFPIDLHQIHMPWGSLSPIASQVKAMAALQLEGKVGAVGVSGFGAAQMARAAAILESKGLTLASNQIQLNLLHRNAERDGVLETAKRLGVTLIAFSPMRSGLLTGKFHDEPELLGRVQPIRRVLGGFSTRTLERTRPLVDELGAVAAAHGASRAQIALAWLLERYGDTVVAIPGASRPEQAAELAAAGDLRLTERESAALTERSDRAR</sequence>
<evidence type="ECO:0000256" key="1">
    <source>
        <dbReference type="ARBA" id="ARBA00023002"/>
    </source>
</evidence>
<protein>
    <submittedName>
        <fullName evidence="3">Aldo/keto reductase</fullName>
    </submittedName>
</protein>
<evidence type="ECO:0000259" key="2">
    <source>
        <dbReference type="Pfam" id="PF00248"/>
    </source>
</evidence>
<dbReference type="PANTHER" id="PTHR43364">
    <property type="entry name" value="NADH-SPECIFIC METHYLGLYOXAL REDUCTASE-RELATED"/>
    <property type="match status" value="1"/>
</dbReference>
<keyword evidence="1" id="KW-0560">Oxidoreductase</keyword>
<proteinExistence type="predicted"/>
<dbReference type="GO" id="GO:0016491">
    <property type="term" value="F:oxidoreductase activity"/>
    <property type="evidence" value="ECO:0007669"/>
    <property type="project" value="UniProtKB-KW"/>
</dbReference>
<dbReference type="Gene3D" id="3.20.20.100">
    <property type="entry name" value="NADP-dependent oxidoreductase domain"/>
    <property type="match status" value="1"/>
</dbReference>
<dbReference type="OrthoDB" id="9768793at2"/>
<dbReference type="AlphaFoldDB" id="A0A4S8P5U9"/>
<reference evidence="3 4" key="1">
    <citation type="journal article" date="2018" name="Int. J. Syst. Evol. Microbiol.">
        <title>Glycomyces paridis sp. nov., isolated from the medicinal plant Paris polyphylla.</title>
        <authorList>
            <person name="Fang X.M."/>
            <person name="Bai J.L."/>
            <person name="Su J."/>
            <person name="Zhao L.L."/>
            <person name="Liu H.Y."/>
            <person name="Ma B.P."/>
            <person name="Zhang Y.Q."/>
            <person name="Yu L.Y."/>
        </authorList>
    </citation>
    <scope>NUCLEOTIDE SEQUENCE [LARGE SCALE GENOMIC DNA]</scope>
    <source>
        <strain evidence="3 4">CPCC 204357</strain>
    </source>
</reference>
<evidence type="ECO:0000313" key="3">
    <source>
        <dbReference type="EMBL" id="THV24302.1"/>
    </source>
</evidence>
<organism evidence="3 4">
    <name type="scientific">Glycomyces paridis</name>
    <dbReference type="NCBI Taxonomy" id="2126555"/>
    <lineage>
        <taxon>Bacteria</taxon>
        <taxon>Bacillati</taxon>
        <taxon>Actinomycetota</taxon>
        <taxon>Actinomycetes</taxon>
        <taxon>Glycomycetales</taxon>
        <taxon>Glycomycetaceae</taxon>
        <taxon>Glycomyces</taxon>
    </lineage>
</organism>
<evidence type="ECO:0000313" key="4">
    <source>
        <dbReference type="Proteomes" id="UP000305792"/>
    </source>
</evidence>
<dbReference type="PANTHER" id="PTHR43364:SF4">
    <property type="entry name" value="NAD(P)-LINKED OXIDOREDUCTASE SUPERFAMILY PROTEIN"/>
    <property type="match status" value="1"/>
</dbReference>
<name>A0A4S8P5U9_9ACTN</name>
<gene>
    <name evidence="3" type="ORF">E9998_22020</name>
</gene>
<feature type="domain" description="NADP-dependent oxidoreductase" evidence="2">
    <location>
        <begin position="15"/>
        <end position="315"/>
    </location>
</feature>